<dbReference type="Proteomes" id="UP000052232">
    <property type="component" value="Unassembled WGS sequence"/>
</dbReference>
<dbReference type="PANTHER" id="PTHR30097">
    <property type="entry name" value="CATION EFFLUX SYSTEM PROTEIN CUSB"/>
    <property type="match status" value="1"/>
</dbReference>
<dbReference type="InterPro" id="IPR058647">
    <property type="entry name" value="BSH_CzcB-like"/>
</dbReference>
<sequence>MTITHAKTVLLAFTLAILLAGCGGSAGNEAGNAAAPMEHGAGGETTHTEEEGRIILSDDQIASAGILLGRPTTGGSGTLELPATIEGDPQGTQVVSAAIGGRVVSLSRNLGQSVGRGQTLAIVESREAAQLKGDVEATRARLALANSNLAREQRLFAQRVSPEQDLIAARTAAIEAGIAYRQARSQVSAAGGGGGSLNRLGIAAPVSGQVISRNAVLGQTVTADTELYRIANLSSVSIALHLQPADAGRVKPGNRVIVKAAGREAKAQISFVSPILDAQTRLVPVIATLDNRMGQWRVGESVTASVALTDSGGDSTIRVPTTAVQTIDNRSVIFVRTDSGFQAVPVTLGDNSGNSVIVRSGLKGTERIATTNSFTLKAELGKSEATHEDH</sequence>
<dbReference type="STRING" id="1420583.V473_01915"/>
<name>A0A0J7XZT0_9SPHN</name>
<dbReference type="Pfam" id="PF25975">
    <property type="entry name" value="CzcB_C"/>
    <property type="match status" value="1"/>
</dbReference>
<keyword evidence="2" id="KW-0813">Transport</keyword>
<keyword evidence="3" id="KW-0732">Signal</keyword>
<dbReference type="Pfam" id="PF25973">
    <property type="entry name" value="BSH_CzcB"/>
    <property type="match status" value="1"/>
</dbReference>
<dbReference type="Gene3D" id="2.40.50.100">
    <property type="match status" value="1"/>
</dbReference>
<dbReference type="GO" id="GO:0060003">
    <property type="term" value="P:copper ion export"/>
    <property type="evidence" value="ECO:0007669"/>
    <property type="project" value="TreeGrafter"/>
</dbReference>
<feature type="domain" description="CzcB-like alpha-helical hairpin" evidence="4">
    <location>
        <begin position="131"/>
        <end position="189"/>
    </location>
</feature>
<dbReference type="Pfam" id="PF25893">
    <property type="entry name" value="HH_CzcB"/>
    <property type="match status" value="1"/>
</dbReference>
<feature type="signal peptide" evidence="3">
    <location>
        <begin position="1"/>
        <end position="26"/>
    </location>
</feature>
<comment type="caution">
    <text evidence="7">The sequence shown here is derived from an EMBL/GenBank/DDBJ whole genome shotgun (WGS) entry which is preliminary data.</text>
</comment>
<dbReference type="Gene3D" id="2.40.420.20">
    <property type="match status" value="1"/>
</dbReference>
<dbReference type="GO" id="GO:0016020">
    <property type="term" value="C:membrane"/>
    <property type="evidence" value="ECO:0007669"/>
    <property type="project" value="InterPro"/>
</dbReference>
<dbReference type="InterPro" id="IPR006143">
    <property type="entry name" value="RND_pump_MFP"/>
</dbReference>
<keyword evidence="8" id="KW-1185">Reference proteome</keyword>
<evidence type="ECO:0000313" key="7">
    <source>
        <dbReference type="EMBL" id="KMS57034.1"/>
    </source>
</evidence>
<dbReference type="GO" id="GO:0030288">
    <property type="term" value="C:outer membrane-bounded periplasmic space"/>
    <property type="evidence" value="ECO:0007669"/>
    <property type="project" value="TreeGrafter"/>
</dbReference>
<dbReference type="InterPro" id="IPR051909">
    <property type="entry name" value="MFP_Cation_Efflux"/>
</dbReference>
<proteinExistence type="inferred from homology"/>
<reference evidence="7 8" key="1">
    <citation type="journal article" date="2015" name="G3 (Bethesda)">
        <title>Insights into Ongoing Evolution of the Hexachlorocyclohexane Catabolic Pathway from Comparative Genomics of Ten Sphingomonadaceae Strains.</title>
        <authorList>
            <person name="Pearce S.L."/>
            <person name="Oakeshott J.G."/>
            <person name="Pandey G."/>
        </authorList>
    </citation>
    <scope>NUCLEOTIDE SEQUENCE [LARGE SCALE GENOMIC DNA]</scope>
    <source>
        <strain evidence="7 8">LL01</strain>
    </source>
</reference>
<dbReference type="InterPro" id="IPR058648">
    <property type="entry name" value="HH_CzcB-like"/>
</dbReference>
<dbReference type="NCBIfam" id="TIGR01730">
    <property type="entry name" value="RND_mfp"/>
    <property type="match status" value="1"/>
</dbReference>
<feature type="domain" description="CzcB-like C-terminal circularly permuted SH3-like" evidence="6">
    <location>
        <begin position="317"/>
        <end position="377"/>
    </location>
</feature>
<feature type="chain" id="PRO_5005291714" evidence="3">
    <location>
        <begin position="27"/>
        <end position="390"/>
    </location>
</feature>
<evidence type="ECO:0000313" key="8">
    <source>
        <dbReference type="Proteomes" id="UP000052232"/>
    </source>
</evidence>
<dbReference type="GO" id="GO:0015679">
    <property type="term" value="P:plasma membrane copper ion transport"/>
    <property type="evidence" value="ECO:0007669"/>
    <property type="project" value="TreeGrafter"/>
</dbReference>
<comment type="similarity">
    <text evidence="1">Belongs to the membrane fusion protein (MFP) (TC 8.A.1) family.</text>
</comment>
<dbReference type="PANTHER" id="PTHR30097:SF4">
    <property type="entry name" value="SLR6042 PROTEIN"/>
    <property type="match status" value="1"/>
</dbReference>
<feature type="domain" description="CzcB-like barrel-sandwich hybrid" evidence="5">
    <location>
        <begin position="92"/>
        <end position="232"/>
    </location>
</feature>
<evidence type="ECO:0000256" key="2">
    <source>
        <dbReference type="ARBA" id="ARBA00022448"/>
    </source>
</evidence>
<evidence type="ECO:0000259" key="4">
    <source>
        <dbReference type="Pfam" id="PF25893"/>
    </source>
</evidence>
<dbReference type="PROSITE" id="PS51257">
    <property type="entry name" value="PROKAR_LIPOPROTEIN"/>
    <property type="match status" value="1"/>
</dbReference>
<accession>A0A0J7XZT0</accession>
<evidence type="ECO:0000256" key="1">
    <source>
        <dbReference type="ARBA" id="ARBA00009477"/>
    </source>
</evidence>
<dbReference type="EMBL" id="JACT01000001">
    <property type="protein sequence ID" value="KMS57034.1"/>
    <property type="molecule type" value="Genomic_DNA"/>
</dbReference>
<dbReference type="GO" id="GO:0046914">
    <property type="term" value="F:transition metal ion binding"/>
    <property type="evidence" value="ECO:0007669"/>
    <property type="project" value="TreeGrafter"/>
</dbReference>
<evidence type="ECO:0000259" key="5">
    <source>
        <dbReference type="Pfam" id="PF25973"/>
    </source>
</evidence>
<evidence type="ECO:0000259" key="6">
    <source>
        <dbReference type="Pfam" id="PF25975"/>
    </source>
</evidence>
<dbReference type="PATRIC" id="fig|1420583.3.peg.379"/>
<dbReference type="Gene3D" id="2.40.30.170">
    <property type="match status" value="1"/>
</dbReference>
<organism evidence="7 8">
    <name type="scientific">Sphingobium cupriresistens LL01</name>
    <dbReference type="NCBI Taxonomy" id="1420583"/>
    <lineage>
        <taxon>Bacteria</taxon>
        <taxon>Pseudomonadati</taxon>
        <taxon>Pseudomonadota</taxon>
        <taxon>Alphaproteobacteria</taxon>
        <taxon>Sphingomonadales</taxon>
        <taxon>Sphingomonadaceae</taxon>
        <taxon>Sphingobium</taxon>
    </lineage>
</organism>
<evidence type="ECO:0000256" key="3">
    <source>
        <dbReference type="SAM" id="SignalP"/>
    </source>
</evidence>
<dbReference type="SUPFAM" id="SSF111369">
    <property type="entry name" value="HlyD-like secretion proteins"/>
    <property type="match status" value="1"/>
</dbReference>
<gene>
    <name evidence="7" type="ORF">V473_01915</name>
</gene>
<protein>
    <submittedName>
        <fullName evidence="7">Hemolysin D</fullName>
    </submittedName>
</protein>
<dbReference type="GO" id="GO:0022857">
    <property type="term" value="F:transmembrane transporter activity"/>
    <property type="evidence" value="ECO:0007669"/>
    <property type="project" value="InterPro"/>
</dbReference>
<dbReference type="AlphaFoldDB" id="A0A0J7XZT0"/>
<dbReference type="InterPro" id="IPR058649">
    <property type="entry name" value="CzcB_C"/>
</dbReference>
<dbReference type="RefSeq" id="WP_066599869.1">
    <property type="nucleotide sequence ID" value="NZ_KQ130434.1"/>
</dbReference>